<protein>
    <submittedName>
        <fullName evidence="1">Uncharacterized protein</fullName>
    </submittedName>
</protein>
<dbReference type="AlphaFoldDB" id="A0A8E0RIW7"/>
<gene>
    <name evidence="1" type="ORF">FBUS_09304</name>
</gene>
<accession>A0A8E0RIW7</accession>
<dbReference type="EMBL" id="LUCM01011556">
    <property type="protein sequence ID" value="KAA0183807.1"/>
    <property type="molecule type" value="Genomic_DNA"/>
</dbReference>
<feature type="non-terminal residue" evidence="1">
    <location>
        <position position="259"/>
    </location>
</feature>
<organism evidence="1 2">
    <name type="scientific">Fasciolopsis buskii</name>
    <dbReference type="NCBI Taxonomy" id="27845"/>
    <lineage>
        <taxon>Eukaryota</taxon>
        <taxon>Metazoa</taxon>
        <taxon>Spiralia</taxon>
        <taxon>Lophotrochozoa</taxon>
        <taxon>Platyhelminthes</taxon>
        <taxon>Trematoda</taxon>
        <taxon>Digenea</taxon>
        <taxon>Plagiorchiida</taxon>
        <taxon>Echinostomata</taxon>
        <taxon>Echinostomatoidea</taxon>
        <taxon>Fasciolidae</taxon>
        <taxon>Fasciolopsis</taxon>
    </lineage>
</organism>
<comment type="caution">
    <text evidence="1">The sequence shown here is derived from an EMBL/GenBank/DDBJ whole genome shotgun (WGS) entry which is preliminary data.</text>
</comment>
<proteinExistence type="predicted"/>
<dbReference type="OrthoDB" id="10522274at2759"/>
<dbReference type="Gene3D" id="2.60.120.290">
    <property type="entry name" value="Spermadhesin, CUB domain"/>
    <property type="match status" value="1"/>
</dbReference>
<keyword evidence="2" id="KW-1185">Reference proteome</keyword>
<evidence type="ECO:0000313" key="1">
    <source>
        <dbReference type="EMBL" id="KAA0183807.1"/>
    </source>
</evidence>
<sequence length="259" mass="30023">HNCPPWPVTDEGTLHLNGAVKCTWELHYLHYERIIITIKQIHLLCSHGALKLSSSSDFKDSHYICGTLVTQKFVSYWNTLYISYESTSSVSVVIIHYAKGTVYQVFEISKHLSGIVYTGYCPEPWDTMLKDTSSQVYRDFERKTCSELMNVLSNTDTWNSFITCRVRLVQRLNVHMILQYQDLTEWMRKKAESVERKVVEENLGIFTVVDLLFYKETVLIHSVSDENMLNIFEKSNSISFRKGTFKVCKLFVAQGCTEL</sequence>
<reference evidence="1" key="1">
    <citation type="submission" date="2019-05" db="EMBL/GenBank/DDBJ databases">
        <title>Annotation for the trematode Fasciolopsis buski.</title>
        <authorList>
            <person name="Choi Y.-J."/>
        </authorList>
    </citation>
    <scope>NUCLEOTIDE SEQUENCE</scope>
    <source>
        <strain evidence="1">HT</strain>
        <tissue evidence="1">Whole worm</tissue>
    </source>
</reference>
<dbReference type="SUPFAM" id="SSF49854">
    <property type="entry name" value="Spermadhesin, CUB domain"/>
    <property type="match status" value="1"/>
</dbReference>
<name>A0A8E0RIW7_9TREM</name>
<dbReference type="InterPro" id="IPR035914">
    <property type="entry name" value="Sperma_CUB_dom_sf"/>
</dbReference>
<dbReference type="Proteomes" id="UP000728185">
    <property type="component" value="Unassembled WGS sequence"/>
</dbReference>
<evidence type="ECO:0000313" key="2">
    <source>
        <dbReference type="Proteomes" id="UP000728185"/>
    </source>
</evidence>